<dbReference type="PROSITE" id="PS51645">
    <property type="entry name" value="PHR_CRY_ALPHA_BETA"/>
    <property type="match status" value="1"/>
</dbReference>
<dbReference type="GO" id="GO:0005634">
    <property type="term" value="C:nucleus"/>
    <property type="evidence" value="ECO:0007669"/>
    <property type="project" value="TreeGrafter"/>
</dbReference>
<dbReference type="InterPro" id="IPR002081">
    <property type="entry name" value="Cryptochrome/DNA_photolyase_1"/>
</dbReference>
<dbReference type="InterPro" id="IPR036155">
    <property type="entry name" value="Crypto/Photolyase_N_sf"/>
</dbReference>
<dbReference type="Gene3D" id="3.40.50.620">
    <property type="entry name" value="HUPs"/>
    <property type="match status" value="1"/>
</dbReference>
<accession>A0A7J7IIU3</accession>
<dbReference type="Proteomes" id="UP000530660">
    <property type="component" value="Unassembled WGS sequence"/>
</dbReference>
<organism evidence="2 3">
    <name type="scientific">Cyanidiococcus yangmingshanensis</name>
    <dbReference type="NCBI Taxonomy" id="2690220"/>
    <lineage>
        <taxon>Eukaryota</taxon>
        <taxon>Rhodophyta</taxon>
        <taxon>Bangiophyceae</taxon>
        <taxon>Cyanidiales</taxon>
        <taxon>Cyanidiaceae</taxon>
        <taxon>Cyanidiococcus</taxon>
    </lineage>
</organism>
<dbReference type="GO" id="GO:0005737">
    <property type="term" value="C:cytoplasm"/>
    <property type="evidence" value="ECO:0007669"/>
    <property type="project" value="TreeGrafter"/>
</dbReference>
<proteinExistence type="predicted"/>
<dbReference type="InterPro" id="IPR006050">
    <property type="entry name" value="DNA_photolyase_N"/>
</dbReference>
<dbReference type="GO" id="GO:0003677">
    <property type="term" value="F:DNA binding"/>
    <property type="evidence" value="ECO:0007669"/>
    <property type="project" value="TreeGrafter"/>
</dbReference>
<dbReference type="GO" id="GO:0032922">
    <property type="term" value="P:circadian regulation of gene expression"/>
    <property type="evidence" value="ECO:0007669"/>
    <property type="project" value="TreeGrafter"/>
</dbReference>
<comment type="caution">
    <text evidence="2">The sequence shown here is derived from an EMBL/GenBank/DDBJ whole genome shotgun (WGS) entry which is preliminary data.</text>
</comment>
<evidence type="ECO:0000313" key="3">
    <source>
        <dbReference type="Proteomes" id="UP000530660"/>
    </source>
</evidence>
<evidence type="ECO:0000313" key="2">
    <source>
        <dbReference type="EMBL" id="KAF6002948.1"/>
    </source>
</evidence>
<dbReference type="GO" id="GO:0003904">
    <property type="term" value="F:deoxyribodipyrimidine photo-lyase activity"/>
    <property type="evidence" value="ECO:0007669"/>
    <property type="project" value="TreeGrafter"/>
</dbReference>
<gene>
    <name evidence="2" type="primary">CRY1_3</name>
    <name evidence="2" type="ORF">F1559_001289</name>
</gene>
<reference evidence="2 3" key="1">
    <citation type="journal article" date="2020" name="J. Phycol.">
        <title>Comparative genome analysis reveals Cyanidiococcus gen. nov., a new extremophilic red algal genus sister to Cyanidioschyzon (Cyanidioschyzonaceae, Rhodophyta).</title>
        <authorList>
            <person name="Liu S.-L."/>
            <person name="Chiang Y.-R."/>
            <person name="Yoon H.S."/>
            <person name="Fu H.-Y."/>
        </authorList>
    </citation>
    <scope>NUCLEOTIDE SEQUENCE [LARGE SCALE GENOMIC DNA]</scope>
    <source>
        <strain evidence="2 3">THAL066</strain>
    </source>
</reference>
<dbReference type="EMBL" id="VWRR01000008">
    <property type="protein sequence ID" value="KAF6002948.1"/>
    <property type="molecule type" value="Genomic_DNA"/>
</dbReference>
<dbReference type="PANTHER" id="PTHR11455:SF18">
    <property type="entry name" value="SI:CH1073-390K14.1"/>
    <property type="match status" value="1"/>
</dbReference>
<keyword evidence="3" id="KW-1185">Reference proteome</keyword>
<dbReference type="GO" id="GO:0043153">
    <property type="term" value="P:entrainment of circadian clock by photoperiod"/>
    <property type="evidence" value="ECO:0007669"/>
    <property type="project" value="TreeGrafter"/>
</dbReference>
<dbReference type="OrthoDB" id="435881at2759"/>
<dbReference type="Pfam" id="PF00875">
    <property type="entry name" value="DNA_photolyase"/>
    <property type="match status" value="1"/>
</dbReference>
<name>A0A7J7IIU3_9RHOD</name>
<feature type="domain" description="Photolyase/cryptochrome alpha/beta" evidence="1">
    <location>
        <begin position="6"/>
        <end position="143"/>
    </location>
</feature>
<sequence length="168" mass="19036">MSSRGPSIVWYRGHDLRVEDNPALLAAVQRGGPVLPVFVWAPEEDGAWCLGRPGRWWLQRSLAALDRQIRELGCASGLIMRRSKPELGGVEGALLELVKQSGAEAIFWNRVYDPVIMRRDEELRRRWMKRHHLIVESFKAELLVEPWEVGLGDGGASNTAERALETFH</sequence>
<dbReference type="InterPro" id="IPR014729">
    <property type="entry name" value="Rossmann-like_a/b/a_fold"/>
</dbReference>
<dbReference type="AlphaFoldDB" id="A0A7J7IIU3"/>
<evidence type="ECO:0000259" key="1">
    <source>
        <dbReference type="PROSITE" id="PS51645"/>
    </source>
</evidence>
<dbReference type="SUPFAM" id="SSF52425">
    <property type="entry name" value="Cryptochrome/photolyase, N-terminal domain"/>
    <property type="match status" value="1"/>
</dbReference>
<dbReference type="GO" id="GO:0071949">
    <property type="term" value="F:FAD binding"/>
    <property type="evidence" value="ECO:0007669"/>
    <property type="project" value="TreeGrafter"/>
</dbReference>
<dbReference type="PANTHER" id="PTHR11455">
    <property type="entry name" value="CRYPTOCHROME"/>
    <property type="match status" value="1"/>
</dbReference>
<protein>
    <submittedName>
        <fullName evidence="2">Cryptochrome-1</fullName>
    </submittedName>
</protein>